<evidence type="ECO:0000256" key="3">
    <source>
        <dbReference type="ARBA" id="ARBA00022729"/>
    </source>
</evidence>
<keyword evidence="8" id="KW-1185">Reference proteome</keyword>
<dbReference type="PROSITE" id="PS51780">
    <property type="entry name" value="GW"/>
    <property type="match status" value="1"/>
</dbReference>
<dbReference type="STRING" id="1265846.PROCOU_06013"/>
<dbReference type="InterPro" id="IPR002901">
    <property type="entry name" value="MGlyc_endo_b_GlcNAc-like_dom"/>
</dbReference>
<evidence type="ECO:0000256" key="1">
    <source>
        <dbReference type="ARBA" id="ARBA00004613"/>
    </source>
</evidence>
<dbReference type="PANTHER" id="PTHR33308:SF10">
    <property type="entry name" value="EXO-GLUCOSAMINIDASE LYTG"/>
    <property type="match status" value="1"/>
</dbReference>
<dbReference type="Gene3D" id="2.30.30.170">
    <property type="match status" value="2"/>
</dbReference>
<protein>
    <submittedName>
        <fullName evidence="7">Flagellum-specific peptidoglycan hydrolase FlgJ</fullName>
    </submittedName>
</protein>
<dbReference type="AlphaFoldDB" id="A0A4R6ZQE3"/>
<evidence type="ECO:0000256" key="2">
    <source>
        <dbReference type="ARBA" id="ARBA00022525"/>
    </source>
</evidence>
<proteinExistence type="predicted"/>
<dbReference type="Gene3D" id="4.10.80.30">
    <property type="entry name" value="DNA polymerase, domain 6"/>
    <property type="match status" value="1"/>
</dbReference>
<dbReference type="GO" id="GO:0071555">
    <property type="term" value="P:cell wall organization"/>
    <property type="evidence" value="ECO:0007669"/>
    <property type="project" value="UniProtKB-KW"/>
</dbReference>
<dbReference type="Pfam" id="PF01832">
    <property type="entry name" value="Glucosaminidase"/>
    <property type="match status" value="1"/>
</dbReference>
<dbReference type="Proteomes" id="UP000295558">
    <property type="component" value="Unassembled WGS sequence"/>
</dbReference>
<dbReference type="InterPro" id="IPR038200">
    <property type="entry name" value="GW_dom_sf"/>
</dbReference>
<dbReference type="PRINTS" id="PR01002">
    <property type="entry name" value="FLGFLGJ"/>
</dbReference>
<name>A0A4R6ZQE3_9LIST</name>
<dbReference type="InterPro" id="IPR025987">
    <property type="entry name" value="GW_dom"/>
</dbReference>
<evidence type="ECO:0000259" key="6">
    <source>
        <dbReference type="PROSITE" id="PS51780"/>
    </source>
</evidence>
<dbReference type="SMART" id="SM00047">
    <property type="entry name" value="LYZ2"/>
    <property type="match status" value="1"/>
</dbReference>
<sequence length="355" mass="39285">MKKSVKRNVAILGTIGMMMGTIGIPVSTYAAERENNSSISYTNSQQEFLNKIVPDAQKLQREHGVLTSVTIAQAILESGWGKSGLTQQANNLFGIKGSYEGESITMNTKEFFNNSWTTIDAPFREYPSYYESLEDHALLFVNGPSWNPNKYAGLVGEEDYKKVAQIIEDGGYATDPNYAEQLIATVETYGLAKYDQVYDTIVAKTSLYAYGQVKPSAQAAAWSVPETMKNAAERVSLTNYKNKSLRLVNRAKVSDGSTWYEATFNGQKIGWINAANLNLLYTTAMEQEVNLIRGVENEAGKIYAFPVVDSSTVRGTLAGIDEVHVDSQAVVNNKIWYRINDGGKRLGWVESPTLK</sequence>
<keyword evidence="5" id="KW-0961">Cell wall biogenesis/degradation</keyword>
<gene>
    <name evidence="7" type="ORF">DFP96_102428</name>
</gene>
<dbReference type="InterPro" id="IPR051056">
    <property type="entry name" value="Glycosyl_Hydrolase_73"/>
</dbReference>
<dbReference type="PANTHER" id="PTHR33308">
    <property type="entry name" value="PEPTIDOGLYCAN HYDROLASE FLGJ"/>
    <property type="match status" value="1"/>
</dbReference>
<dbReference type="GO" id="GO:0004040">
    <property type="term" value="F:amidase activity"/>
    <property type="evidence" value="ECO:0007669"/>
    <property type="project" value="InterPro"/>
</dbReference>
<dbReference type="GO" id="GO:0005576">
    <property type="term" value="C:extracellular region"/>
    <property type="evidence" value="ECO:0007669"/>
    <property type="project" value="UniProtKB-SubCell"/>
</dbReference>
<dbReference type="Gene3D" id="1.10.530.10">
    <property type="match status" value="1"/>
</dbReference>
<dbReference type="OrthoDB" id="977752at2"/>
<dbReference type="EMBL" id="SNZK01000002">
    <property type="protein sequence ID" value="TDR54833.1"/>
    <property type="molecule type" value="Genomic_DNA"/>
</dbReference>
<organism evidence="7 8">
    <name type="scientific">Listeria rocourtiae</name>
    <dbReference type="NCBI Taxonomy" id="647910"/>
    <lineage>
        <taxon>Bacteria</taxon>
        <taxon>Bacillati</taxon>
        <taxon>Bacillota</taxon>
        <taxon>Bacilli</taxon>
        <taxon>Bacillales</taxon>
        <taxon>Listeriaceae</taxon>
        <taxon>Listeria</taxon>
    </lineage>
</organism>
<reference evidence="7 8" key="1">
    <citation type="submission" date="2019-03" db="EMBL/GenBank/DDBJ databases">
        <title>Genomic Encyclopedia of Type Strains, Phase III (KMG-III): the genomes of soil and plant-associated and newly described type strains.</title>
        <authorList>
            <person name="Whitman W."/>
        </authorList>
    </citation>
    <scope>NUCLEOTIDE SEQUENCE [LARGE SCALE GENOMIC DNA]</scope>
    <source>
        <strain evidence="7 8">CECT 7972</strain>
    </source>
</reference>
<dbReference type="RefSeq" id="WP_036070105.1">
    <property type="nucleotide sequence ID" value="NZ_JAASUO010000035.1"/>
</dbReference>
<evidence type="ECO:0000256" key="4">
    <source>
        <dbReference type="ARBA" id="ARBA00022801"/>
    </source>
</evidence>
<keyword evidence="3" id="KW-0732">Signal</keyword>
<dbReference type="NCBIfam" id="NF033202">
    <property type="entry name" value="GW_glycos_SH3"/>
    <property type="match status" value="1"/>
</dbReference>
<keyword evidence="4 7" id="KW-0378">Hydrolase</keyword>
<dbReference type="SUPFAM" id="SSF82057">
    <property type="entry name" value="Prokaryotic SH3-related domain"/>
    <property type="match status" value="2"/>
</dbReference>
<keyword evidence="2" id="KW-0964">Secreted</keyword>
<accession>A0A4R6ZQE3</accession>
<comment type="subcellular location">
    <subcellularLocation>
        <location evidence="1">Secreted</location>
    </subcellularLocation>
</comment>
<feature type="domain" description="GW" evidence="6">
    <location>
        <begin position="203"/>
        <end position="282"/>
    </location>
</feature>
<evidence type="ECO:0000256" key="5">
    <source>
        <dbReference type="ARBA" id="ARBA00023316"/>
    </source>
</evidence>
<evidence type="ECO:0000313" key="7">
    <source>
        <dbReference type="EMBL" id="TDR54833.1"/>
    </source>
</evidence>
<comment type="caution">
    <text evidence="7">The sequence shown here is derived from an EMBL/GenBank/DDBJ whole genome shotgun (WGS) entry which is preliminary data.</text>
</comment>
<dbReference type="Pfam" id="PF13457">
    <property type="entry name" value="GW"/>
    <property type="match status" value="2"/>
</dbReference>
<evidence type="ECO:0000313" key="8">
    <source>
        <dbReference type="Proteomes" id="UP000295558"/>
    </source>
</evidence>